<evidence type="ECO:0000256" key="1">
    <source>
        <dbReference type="ARBA" id="ARBA00022475"/>
    </source>
</evidence>
<evidence type="ECO:0000259" key="6">
    <source>
        <dbReference type="PROSITE" id="PS50234"/>
    </source>
</evidence>
<dbReference type="InterPro" id="IPR050768">
    <property type="entry name" value="UPF0353/GerABKA_families"/>
</dbReference>
<dbReference type="Gene3D" id="3.40.50.410">
    <property type="entry name" value="von Willebrand factor, type A domain"/>
    <property type="match status" value="1"/>
</dbReference>
<dbReference type="EMBL" id="CP019646">
    <property type="protein sequence ID" value="AQQ72179.1"/>
    <property type="molecule type" value="Genomic_DNA"/>
</dbReference>
<feature type="transmembrane region" description="Helical" evidence="5">
    <location>
        <begin position="328"/>
        <end position="350"/>
    </location>
</feature>
<feature type="transmembrane region" description="Helical" evidence="5">
    <location>
        <begin position="6"/>
        <end position="22"/>
    </location>
</feature>
<evidence type="ECO:0000256" key="5">
    <source>
        <dbReference type="SAM" id="Phobius"/>
    </source>
</evidence>
<dbReference type="SUPFAM" id="SSF53300">
    <property type="entry name" value="vWA-like"/>
    <property type="match status" value="1"/>
</dbReference>
<dbReference type="AlphaFoldDB" id="A0A1Q2MHQ5"/>
<dbReference type="PANTHER" id="PTHR22550">
    <property type="entry name" value="SPORE GERMINATION PROTEIN"/>
    <property type="match status" value="1"/>
</dbReference>
<dbReference type="InterPro" id="IPR002035">
    <property type="entry name" value="VWF_A"/>
</dbReference>
<evidence type="ECO:0000256" key="3">
    <source>
        <dbReference type="ARBA" id="ARBA00022989"/>
    </source>
</evidence>
<evidence type="ECO:0000313" key="8">
    <source>
        <dbReference type="Proteomes" id="UP000188181"/>
    </source>
</evidence>
<dbReference type="PANTHER" id="PTHR22550:SF5">
    <property type="entry name" value="LEUCINE ZIPPER PROTEIN 4"/>
    <property type="match status" value="1"/>
</dbReference>
<keyword evidence="1" id="KW-1003">Cell membrane</keyword>
<reference evidence="8" key="1">
    <citation type="submission" date="2017-02" db="EMBL/GenBank/DDBJ databases">
        <title>Comparative genomics and description of representatives of a novel lineage of planctomycetes thriving in anoxic sediments.</title>
        <authorList>
            <person name="Spring S."/>
            <person name="Bunk B."/>
            <person name="Sproer C."/>
        </authorList>
    </citation>
    <scope>NUCLEOTIDE SEQUENCE [LARGE SCALE GENOMIC DNA]</scope>
    <source>
        <strain evidence="8">SM-Chi-D1</strain>
    </source>
</reference>
<dbReference type="InterPro" id="IPR024163">
    <property type="entry name" value="Aerotolerance_reg_N"/>
</dbReference>
<dbReference type="SMART" id="SM00327">
    <property type="entry name" value="VWA"/>
    <property type="match status" value="1"/>
</dbReference>
<dbReference type="STRING" id="1851148.SMSP2_02560"/>
<dbReference type="InterPro" id="IPR036465">
    <property type="entry name" value="vWFA_dom_sf"/>
</dbReference>
<name>A0A1Q2MHQ5_9BACT</name>
<organism evidence="7 8">
    <name type="scientific">Limihaloglobus sulfuriphilus</name>
    <dbReference type="NCBI Taxonomy" id="1851148"/>
    <lineage>
        <taxon>Bacteria</taxon>
        <taxon>Pseudomonadati</taxon>
        <taxon>Planctomycetota</taxon>
        <taxon>Phycisphaerae</taxon>
        <taxon>Sedimentisphaerales</taxon>
        <taxon>Sedimentisphaeraceae</taxon>
        <taxon>Limihaloglobus</taxon>
    </lineage>
</organism>
<dbReference type="PROSITE" id="PS50234">
    <property type="entry name" value="VWFA"/>
    <property type="match status" value="1"/>
</dbReference>
<keyword evidence="3 5" id="KW-1133">Transmembrane helix</keyword>
<dbReference type="Proteomes" id="UP000188181">
    <property type="component" value="Chromosome"/>
</dbReference>
<sequence>MIEFHSPLAFGLLLIVAAVFLFRTRIRRAGLRFSWLGVFDRIPQSLRSRLMPLPAVLRALCLALLVVAAAGPREGVSISNISIDGVAMELVVDRSGSMNEKMIYKGEELSRFEAVKLVLEDFITSRTDGLEAGSGDLLGLVTFARYPDTVCPLVRNHSILVEFLKQTNTVRLRSEDGTAIGEAIALAAARLHSAEQEINKANAEQSGTDSHTPPEFTIKSKAIVLLTDGINNQGQISPQEAAEMAADWGIKIYAIGIGSGSVRVMDQFTIPGAAQLDETLLNSIAQETGGFYARADDAEQLKAVYERIGELEKSEIKSLEYNDYNEKFLPWAAAALAVLLAEIILSNTVLRKSP</sequence>
<feature type="domain" description="VWFA" evidence="6">
    <location>
        <begin position="87"/>
        <end position="308"/>
    </location>
</feature>
<evidence type="ECO:0000256" key="4">
    <source>
        <dbReference type="ARBA" id="ARBA00023136"/>
    </source>
</evidence>
<evidence type="ECO:0000256" key="2">
    <source>
        <dbReference type="ARBA" id="ARBA00022692"/>
    </source>
</evidence>
<protein>
    <submittedName>
        <fullName evidence="7">VWFA-related Acidobacterial domain protein</fullName>
    </submittedName>
</protein>
<keyword evidence="4 5" id="KW-0472">Membrane</keyword>
<keyword evidence="8" id="KW-1185">Reference proteome</keyword>
<keyword evidence="2 5" id="KW-0812">Transmembrane</keyword>
<dbReference type="RefSeq" id="WP_146684398.1">
    <property type="nucleotide sequence ID" value="NZ_CP019646.1"/>
</dbReference>
<evidence type="ECO:0000313" key="7">
    <source>
        <dbReference type="EMBL" id="AQQ72179.1"/>
    </source>
</evidence>
<gene>
    <name evidence="7" type="ORF">SMSP2_02560</name>
</gene>
<dbReference type="OrthoDB" id="6206554at2"/>
<proteinExistence type="predicted"/>
<accession>A0A1Q2MHQ5</accession>
<dbReference type="KEGG" id="pbas:SMSP2_02560"/>
<dbReference type="Pfam" id="PF07584">
    <property type="entry name" value="BatA"/>
    <property type="match status" value="1"/>
</dbReference>
<dbReference type="Pfam" id="PF00092">
    <property type="entry name" value="VWA"/>
    <property type="match status" value="1"/>
</dbReference>